<reference evidence="2 3" key="1">
    <citation type="submission" date="2015-11" db="EMBL/GenBank/DDBJ databases">
        <title>Genomic analysis of 38 Legionella species identifies large and diverse effector repertoires.</title>
        <authorList>
            <person name="Burstein D."/>
            <person name="Amaro F."/>
            <person name="Zusman T."/>
            <person name="Lifshitz Z."/>
            <person name="Cohen O."/>
            <person name="Gilbert J.A."/>
            <person name="Pupko T."/>
            <person name="Shuman H.A."/>
            <person name="Segal G."/>
        </authorList>
    </citation>
    <scope>NUCLEOTIDE SEQUENCE [LARGE SCALE GENOMIC DNA]</scope>
    <source>
        <strain evidence="2 3">ATCC 700990</strain>
    </source>
</reference>
<proteinExistence type="predicted"/>
<dbReference type="RefSeq" id="WP_058494767.1">
    <property type="nucleotide sequence ID" value="NZ_CAAAIU010000003.1"/>
</dbReference>
<name>A0A0W0TBU8_9GAMM</name>
<accession>A0A0W0TBU8</accession>
<dbReference type="PATRIC" id="fig|1212489.4.peg.426"/>
<dbReference type="AlphaFoldDB" id="A0A0W0TBU8"/>
<keyword evidence="3" id="KW-1185">Reference proteome</keyword>
<sequence>MRINLVITGANKAKKEELQQLLKANPQPDSEHDLHITTADEFHAPRGRHCLQIEEDGVQFNYFFNASVNDERKKLDQFVNSHTAFIQNQLITNQDFQSNDLLKGMFETVKKGFTEHVVPSAGVVAEGVTSHWNGTNTMFSAPKLKQLAKAEFILGATAGLLSIGIGFLSPLAAGILAVAAVLLVVAAIYHQTKANGLESELPAPM</sequence>
<dbReference type="EMBL" id="LNXY01000003">
    <property type="protein sequence ID" value="KTC93042.1"/>
    <property type="molecule type" value="Genomic_DNA"/>
</dbReference>
<organism evidence="2 3">
    <name type="scientific">Legionella drozanskii LLAP-1</name>
    <dbReference type="NCBI Taxonomy" id="1212489"/>
    <lineage>
        <taxon>Bacteria</taxon>
        <taxon>Pseudomonadati</taxon>
        <taxon>Pseudomonadota</taxon>
        <taxon>Gammaproteobacteria</taxon>
        <taxon>Legionellales</taxon>
        <taxon>Legionellaceae</taxon>
        <taxon>Legionella</taxon>
    </lineage>
</organism>
<comment type="caution">
    <text evidence="2">The sequence shown here is derived from an EMBL/GenBank/DDBJ whole genome shotgun (WGS) entry which is preliminary data.</text>
</comment>
<keyword evidence="1" id="KW-0472">Membrane</keyword>
<evidence type="ECO:0000256" key="1">
    <source>
        <dbReference type="SAM" id="Phobius"/>
    </source>
</evidence>
<dbReference type="OrthoDB" id="9962242at2"/>
<evidence type="ECO:0000313" key="2">
    <source>
        <dbReference type="EMBL" id="KTC93042.1"/>
    </source>
</evidence>
<dbReference type="Proteomes" id="UP000054736">
    <property type="component" value="Unassembled WGS sequence"/>
</dbReference>
<keyword evidence="1" id="KW-1133">Transmembrane helix</keyword>
<dbReference type="STRING" id="1212489.Ldro_0413"/>
<feature type="transmembrane region" description="Helical" evidence="1">
    <location>
        <begin position="171"/>
        <end position="189"/>
    </location>
</feature>
<keyword evidence="1" id="KW-0812">Transmembrane</keyword>
<gene>
    <name evidence="2" type="ORF">Ldro_0413</name>
</gene>
<protein>
    <submittedName>
        <fullName evidence="2">Uncharacterized protein</fullName>
    </submittedName>
</protein>
<evidence type="ECO:0000313" key="3">
    <source>
        <dbReference type="Proteomes" id="UP000054736"/>
    </source>
</evidence>